<keyword evidence="2" id="KW-1185">Reference proteome</keyword>
<protein>
    <submittedName>
        <fullName evidence="1">Uncharacterized protein</fullName>
    </submittedName>
</protein>
<proteinExistence type="predicted"/>
<accession>A0A8T0HLX1</accession>
<reference evidence="1" key="1">
    <citation type="submission" date="2020-06" db="EMBL/GenBank/DDBJ databases">
        <title>WGS assembly of Ceratodon purpureus strain R40.</title>
        <authorList>
            <person name="Carey S.B."/>
            <person name="Jenkins J."/>
            <person name="Shu S."/>
            <person name="Lovell J.T."/>
            <person name="Sreedasyam A."/>
            <person name="Maumus F."/>
            <person name="Tiley G.P."/>
            <person name="Fernandez-Pozo N."/>
            <person name="Barry K."/>
            <person name="Chen C."/>
            <person name="Wang M."/>
            <person name="Lipzen A."/>
            <person name="Daum C."/>
            <person name="Saski C.A."/>
            <person name="Payton A.C."/>
            <person name="Mcbreen J.C."/>
            <person name="Conrad R.E."/>
            <person name="Kollar L.M."/>
            <person name="Olsson S."/>
            <person name="Huttunen S."/>
            <person name="Landis J.B."/>
            <person name="Wickett N.J."/>
            <person name="Johnson M.G."/>
            <person name="Rensing S.A."/>
            <person name="Grimwood J."/>
            <person name="Schmutz J."/>
            <person name="Mcdaniel S.F."/>
        </authorList>
    </citation>
    <scope>NUCLEOTIDE SEQUENCE</scope>
    <source>
        <strain evidence="1">R40</strain>
    </source>
</reference>
<sequence>MPTALPGGRRTAADTGTERKRVWRVRRCRIELNHCKRRHISAMNRTKSIGLTFARGLLAEKKGYAVNWAEYAAIQFLRYRKRDTQMYTFGPGHRHMRNKGREHEYRFDAGKECVVHDLVGAEDDWELNWTLSISDISPENTMYDIRSRLPSYPSQEIQHPLYRGRLLRNVEERLSLAPLPAEGIAERNNNVSIDRDAPPVVGCVTLQEQITVPRYGSRKRKTSHNDVSNLSSVRTWRKRGTRPRVLKGVTRHLWYSNALVKDPILHICPLQPYGIARHDNLFIPRRYRSTEYLASRTSSKIFSVPDVPDIMHREF</sequence>
<dbReference type="Proteomes" id="UP000822688">
    <property type="component" value="Chromosome V"/>
</dbReference>
<dbReference type="AlphaFoldDB" id="A0A8T0HLX1"/>
<organism evidence="1 2">
    <name type="scientific">Ceratodon purpureus</name>
    <name type="common">Fire moss</name>
    <name type="synonym">Dicranum purpureum</name>
    <dbReference type="NCBI Taxonomy" id="3225"/>
    <lineage>
        <taxon>Eukaryota</taxon>
        <taxon>Viridiplantae</taxon>
        <taxon>Streptophyta</taxon>
        <taxon>Embryophyta</taxon>
        <taxon>Bryophyta</taxon>
        <taxon>Bryophytina</taxon>
        <taxon>Bryopsida</taxon>
        <taxon>Dicranidae</taxon>
        <taxon>Pseudoditrichales</taxon>
        <taxon>Ditrichaceae</taxon>
        <taxon>Ceratodon</taxon>
    </lineage>
</organism>
<gene>
    <name evidence="1" type="ORF">KC19_VG043100</name>
</gene>
<comment type="caution">
    <text evidence="1">The sequence shown here is derived from an EMBL/GenBank/DDBJ whole genome shotgun (WGS) entry which is preliminary data.</text>
</comment>
<evidence type="ECO:0000313" key="1">
    <source>
        <dbReference type="EMBL" id="KAG0571794.1"/>
    </source>
</evidence>
<name>A0A8T0HLX1_CERPU</name>
<dbReference type="EMBL" id="CM026426">
    <property type="protein sequence ID" value="KAG0571794.1"/>
    <property type="molecule type" value="Genomic_DNA"/>
</dbReference>
<evidence type="ECO:0000313" key="2">
    <source>
        <dbReference type="Proteomes" id="UP000822688"/>
    </source>
</evidence>